<evidence type="ECO:0000259" key="3">
    <source>
        <dbReference type="Pfam" id="PF06985"/>
    </source>
</evidence>
<dbReference type="PROSITE" id="PS50088">
    <property type="entry name" value="ANK_REPEAT"/>
    <property type="match status" value="2"/>
</dbReference>
<dbReference type="Gene3D" id="1.25.40.20">
    <property type="entry name" value="Ankyrin repeat-containing domain"/>
    <property type="match status" value="1"/>
</dbReference>
<dbReference type="AlphaFoldDB" id="J3P8W7"/>
<dbReference type="eggNOG" id="KOG4177">
    <property type="taxonomic scope" value="Eukaryota"/>
</dbReference>
<dbReference type="VEuPathDB" id="FungiDB:GGTG_09951"/>
<dbReference type="HOGENOM" id="CLU_000288_138_8_1"/>
<feature type="repeat" description="ANK" evidence="1">
    <location>
        <begin position="567"/>
        <end position="599"/>
    </location>
</feature>
<feature type="compositionally biased region" description="Pro residues" evidence="2">
    <location>
        <begin position="799"/>
        <end position="809"/>
    </location>
</feature>
<dbReference type="InterPro" id="IPR010730">
    <property type="entry name" value="HET"/>
</dbReference>
<dbReference type="Pfam" id="PF12796">
    <property type="entry name" value="Ank_2"/>
    <property type="match status" value="1"/>
</dbReference>
<gene>
    <name evidence="6" type="primary">20350409</name>
    <name evidence="5" type="ORF">GGTG_09951</name>
</gene>
<dbReference type="OrthoDB" id="194358at2759"/>
<dbReference type="RefSeq" id="XP_009226075.1">
    <property type="nucleotide sequence ID" value="XM_009227811.1"/>
</dbReference>
<organism evidence="5">
    <name type="scientific">Gaeumannomyces tritici (strain R3-111a-1)</name>
    <name type="common">Wheat and barley take-all root rot fungus</name>
    <name type="synonym">Gaeumannomyces graminis var. tritici</name>
    <dbReference type="NCBI Taxonomy" id="644352"/>
    <lineage>
        <taxon>Eukaryota</taxon>
        <taxon>Fungi</taxon>
        <taxon>Dikarya</taxon>
        <taxon>Ascomycota</taxon>
        <taxon>Pezizomycotina</taxon>
        <taxon>Sordariomycetes</taxon>
        <taxon>Sordariomycetidae</taxon>
        <taxon>Magnaporthales</taxon>
        <taxon>Magnaporthaceae</taxon>
        <taxon>Gaeumannomyces</taxon>
    </lineage>
</organism>
<dbReference type="Pfam" id="PF26640">
    <property type="entry name" value="DUF8212"/>
    <property type="match status" value="1"/>
</dbReference>
<dbReference type="InterPro" id="IPR002110">
    <property type="entry name" value="Ankyrin_rpt"/>
</dbReference>
<dbReference type="Pfam" id="PF06985">
    <property type="entry name" value="HET"/>
    <property type="match status" value="1"/>
</dbReference>
<dbReference type="EMBL" id="GL385399">
    <property type="protein sequence ID" value="EJT73101.1"/>
    <property type="molecule type" value="Genomic_DNA"/>
</dbReference>
<dbReference type="PANTHER" id="PTHR10622">
    <property type="entry name" value="HET DOMAIN-CONTAINING PROTEIN"/>
    <property type="match status" value="1"/>
</dbReference>
<keyword evidence="1" id="KW-0040">ANK repeat</keyword>
<dbReference type="InterPro" id="IPR058525">
    <property type="entry name" value="DUF8212"/>
</dbReference>
<reference evidence="6" key="4">
    <citation type="journal article" date="2015" name="G3 (Bethesda)">
        <title>Genome sequences of three phytopathogenic species of the Magnaporthaceae family of fungi.</title>
        <authorList>
            <person name="Okagaki L.H."/>
            <person name="Nunes C.C."/>
            <person name="Sailsbery J."/>
            <person name="Clay B."/>
            <person name="Brown D."/>
            <person name="John T."/>
            <person name="Oh Y."/>
            <person name="Young N."/>
            <person name="Fitzgerald M."/>
            <person name="Haas B.J."/>
            <person name="Zeng Q."/>
            <person name="Young S."/>
            <person name="Adiconis X."/>
            <person name="Fan L."/>
            <person name="Levin J.Z."/>
            <person name="Mitchell T.K."/>
            <person name="Okubara P.A."/>
            <person name="Farman M.L."/>
            <person name="Kohn L.M."/>
            <person name="Birren B."/>
            <person name="Ma L.-J."/>
            <person name="Dean R.A."/>
        </authorList>
    </citation>
    <scope>NUCLEOTIDE SEQUENCE</scope>
    <source>
        <strain evidence="6">R3-111a-1</strain>
    </source>
</reference>
<protein>
    <submittedName>
        <fullName evidence="5 6">Uncharacterized protein</fullName>
    </submittedName>
</protein>
<dbReference type="Pfam" id="PF00023">
    <property type="entry name" value="Ank"/>
    <property type="match status" value="1"/>
</dbReference>
<evidence type="ECO:0000313" key="5">
    <source>
        <dbReference type="EMBL" id="EJT73101.1"/>
    </source>
</evidence>
<dbReference type="SMART" id="SM00248">
    <property type="entry name" value="ANK"/>
    <property type="match status" value="6"/>
</dbReference>
<evidence type="ECO:0000313" key="7">
    <source>
        <dbReference type="Proteomes" id="UP000006039"/>
    </source>
</evidence>
<dbReference type="PROSITE" id="PS50297">
    <property type="entry name" value="ANK_REP_REGION"/>
    <property type="match status" value="1"/>
</dbReference>
<dbReference type="PANTHER" id="PTHR10622:SF10">
    <property type="entry name" value="HET DOMAIN-CONTAINING PROTEIN"/>
    <property type="match status" value="1"/>
</dbReference>
<feature type="domain" description="Heterokaryon incompatibility" evidence="3">
    <location>
        <begin position="22"/>
        <end position="116"/>
    </location>
</feature>
<feature type="repeat" description="ANK" evidence="1">
    <location>
        <begin position="459"/>
        <end position="495"/>
    </location>
</feature>
<sequence length="879" mass="96618">MRLIDTTTLSLVDVVAENAKPYAILSHTWEDDEVTFEHMRILSHPKLSSPEVMKDIESRAGYQKIQQAAALARGDNYDFIWIDTCCIDQASSAELSEAINSMFSWYRDAAVCYAYLFDVPRVPLAQSRWFKRGWTLQELIAPCEAIFFSGGWQEIGRKTCSKFCDQLADITGIDRRVLLRTVPPADVSVANRMRWAAGRNTTRREDVAYCLMGIFGVNMPLLYGEGDRAFIRLQEEILKVSDDTSIFAWEQDDGAPGAPLEGEALYSHDRLSGLLASSPEAFANVEGIRGLPRPPTLKSMPCTMTNQGLHLSMYLQPMPPGPSGHSDSELYIAFLDCYVLQRGEHVYPTLVLRKLQSDQFARSGLTKLLNRRGPLSEQDQPSGHGYQDFYVRQEPRHFLPDVLIASNDAYRVIDIFPPQCWYSDSHAQLAAVLSDVSLLRASWDWRTKETEGYPVIPKTLENPLHLAAAYGSPEHVEEMFDVLLGEGSGLTTRNAAGETPLHRACAAGNTMAVRRIMRSDQTEALLWAQDELDRSPLWHAACAGQWEIIQVLLRRAPGGLVDFADSEGRTPLHAACREGHSEAARVLLDAGADPAAAAGATCFTPAHMAALMGHATCLEVLWKHPRVSKSHMGRTLQNMGSDDFGLGFDVYCTPFHLAVANGHQDCVEVLLQVVANPISSCTHFITVSHEQNDDLDTPKAMVAIAAMDAGDGDRLAAAIFEPSPGPTGSLWRATVKKALERGRGAIDTRRIIRYTEMTSHSSGLISLARFAARLTAPLAALSTRTAGNVRDRAPVKLLEPPPPPPPPPPPRERTPDSAASSRSSSSCSNQSSGTMDSASSHVGAAGLVKWSARRSNLLAAAARREEDVWERELAYGFDR</sequence>
<feature type="compositionally biased region" description="Low complexity" evidence="2">
    <location>
        <begin position="817"/>
        <end position="832"/>
    </location>
</feature>
<evidence type="ECO:0000256" key="2">
    <source>
        <dbReference type="SAM" id="MobiDB-lite"/>
    </source>
</evidence>
<dbReference type="InterPro" id="IPR036770">
    <property type="entry name" value="Ankyrin_rpt-contain_sf"/>
</dbReference>
<dbReference type="STRING" id="644352.J3P8W7"/>
<evidence type="ECO:0000259" key="4">
    <source>
        <dbReference type="Pfam" id="PF26640"/>
    </source>
</evidence>
<dbReference type="EnsemblFungi" id="EJT73101">
    <property type="protein sequence ID" value="EJT73101"/>
    <property type="gene ID" value="GGTG_09951"/>
</dbReference>
<dbReference type="GeneID" id="20350409"/>
<name>J3P8W7_GAET3</name>
<feature type="region of interest" description="Disordered" evidence="2">
    <location>
        <begin position="789"/>
        <end position="841"/>
    </location>
</feature>
<dbReference type="Proteomes" id="UP000006039">
    <property type="component" value="Unassembled WGS sequence"/>
</dbReference>
<accession>J3P8W7</accession>
<reference evidence="6" key="5">
    <citation type="submission" date="2018-04" db="UniProtKB">
        <authorList>
            <consortium name="EnsemblFungi"/>
        </authorList>
    </citation>
    <scope>IDENTIFICATION</scope>
    <source>
        <strain evidence="6">R3-111a-1</strain>
    </source>
</reference>
<reference evidence="7" key="1">
    <citation type="submission" date="2010-07" db="EMBL/GenBank/DDBJ databases">
        <title>The genome sequence of Gaeumannomyces graminis var. tritici strain R3-111a-1.</title>
        <authorList>
            <consortium name="The Broad Institute Genome Sequencing Platform"/>
            <person name="Ma L.-J."/>
            <person name="Dead R."/>
            <person name="Young S."/>
            <person name="Zeng Q."/>
            <person name="Koehrsen M."/>
            <person name="Alvarado L."/>
            <person name="Berlin A."/>
            <person name="Chapman S.B."/>
            <person name="Chen Z."/>
            <person name="Freedman E."/>
            <person name="Gellesch M."/>
            <person name="Goldberg J."/>
            <person name="Griggs A."/>
            <person name="Gujja S."/>
            <person name="Heilman E.R."/>
            <person name="Heiman D."/>
            <person name="Hepburn T."/>
            <person name="Howarth C."/>
            <person name="Jen D."/>
            <person name="Larson L."/>
            <person name="Mehta T."/>
            <person name="Neiman D."/>
            <person name="Pearson M."/>
            <person name="Roberts A."/>
            <person name="Saif S."/>
            <person name="Shea T."/>
            <person name="Shenoy N."/>
            <person name="Sisk P."/>
            <person name="Stolte C."/>
            <person name="Sykes S."/>
            <person name="Walk T."/>
            <person name="White J."/>
            <person name="Yandava C."/>
            <person name="Haas B."/>
            <person name="Nusbaum C."/>
            <person name="Birren B."/>
        </authorList>
    </citation>
    <scope>NUCLEOTIDE SEQUENCE [LARGE SCALE GENOMIC DNA]</scope>
    <source>
        <strain evidence="7">R3-111a-1</strain>
    </source>
</reference>
<evidence type="ECO:0000313" key="6">
    <source>
        <dbReference type="EnsemblFungi" id="EJT73101"/>
    </source>
</evidence>
<reference evidence="5" key="3">
    <citation type="submission" date="2010-09" db="EMBL/GenBank/DDBJ databases">
        <title>Annotation of Gaeumannomyces graminis var. tritici R3-111a-1.</title>
        <authorList>
            <consortium name="The Broad Institute Genome Sequencing Platform"/>
            <person name="Ma L.-J."/>
            <person name="Dead R."/>
            <person name="Young S.K."/>
            <person name="Zeng Q."/>
            <person name="Gargeya S."/>
            <person name="Fitzgerald M."/>
            <person name="Haas B."/>
            <person name="Abouelleil A."/>
            <person name="Alvarado L."/>
            <person name="Arachchi H.M."/>
            <person name="Berlin A."/>
            <person name="Brown A."/>
            <person name="Chapman S.B."/>
            <person name="Chen Z."/>
            <person name="Dunbar C."/>
            <person name="Freedman E."/>
            <person name="Gearin G."/>
            <person name="Gellesch M."/>
            <person name="Goldberg J."/>
            <person name="Griggs A."/>
            <person name="Gujja S."/>
            <person name="Heiman D."/>
            <person name="Howarth C."/>
            <person name="Larson L."/>
            <person name="Lui A."/>
            <person name="MacDonald P.J.P."/>
            <person name="Mehta T."/>
            <person name="Montmayeur A."/>
            <person name="Murphy C."/>
            <person name="Neiman D."/>
            <person name="Pearson M."/>
            <person name="Priest M."/>
            <person name="Roberts A."/>
            <person name="Saif S."/>
            <person name="Shea T."/>
            <person name="Shenoy N."/>
            <person name="Sisk P."/>
            <person name="Stolte C."/>
            <person name="Sykes S."/>
            <person name="Yandava C."/>
            <person name="Wortman J."/>
            <person name="Nusbaum C."/>
            <person name="Birren B."/>
        </authorList>
    </citation>
    <scope>NUCLEOTIDE SEQUENCE</scope>
    <source>
        <strain evidence="5">R3-111a-1</strain>
    </source>
</reference>
<dbReference type="SUPFAM" id="SSF48403">
    <property type="entry name" value="Ankyrin repeat"/>
    <property type="match status" value="1"/>
</dbReference>
<feature type="domain" description="DUF8212" evidence="4">
    <location>
        <begin position="228"/>
        <end position="311"/>
    </location>
</feature>
<proteinExistence type="predicted"/>
<keyword evidence="7" id="KW-1185">Reference proteome</keyword>
<reference evidence="5" key="2">
    <citation type="submission" date="2010-07" db="EMBL/GenBank/DDBJ databases">
        <authorList>
            <consortium name="The Broad Institute Genome Sequencing Platform"/>
            <consortium name="Broad Institute Genome Sequencing Center for Infectious Disease"/>
            <person name="Ma L.-J."/>
            <person name="Dead R."/>
            <person name="Young S."/>
            <person name="Zeng Q."/>
            <person name="Koehrsen M."/>
            <person name="Alvarado L."/>
            <person name="Berlin A."/>
            <person name="Chapman S.B."/>
            <person name="Chen Z."/>
            <person name="Freedman E."/>
            <person name="Gellesch M."/>
            <person name="Goldberg J."/>
            <person name="Griggs A."/>
            <person name="Gujja S."/>
            <person name="Heilman E.R."/>
            <person name="Heiman D."/>
            <person name="Hepburn T."/>
            <person name="Howarth C."/>
            <person name="Jen D."/>
            <person name="Larson L."/>
            <person name="Mehta T."/>
            <person name="Neiman D."/>
            <person name="Pearson M."/>
            <person name="Roberts A."/>
            <person name="Saif S."/>
            <person name="Shea T."/>
            <person name="Shenoy N."/>
            <person name="Sisk P."/>
            <person name="Stolte C."/>
            <person name="Sykes S."/>
            <person name="Walk T."/>
            <person name="White J."/>
            <person name="Yandava C."/>
            <person name="Haas B."/>
            <person name="Nusbaum C."/>
            <person name="Birren B."/>
        </authorList>
    </citation>
    <scope>NUCLEOTIDE SEQUENCE</scope>
    <source>
        <strain evidence="5">R3-111a-1</strain>
    </source>
</reference>
<evidence type="ECO:0000256" key="1">
    <source>
        <dbReference type="PROSITE-ProRule" id="PRU00023"/>
    </source>
</evidence>